<dbReference type="Gene3D" id="3.30.559.10">
    <property type="entry name" value="Chloramphenicol acetyltransferase-like domain"/>
    <property type="match status" value="2"/>
</dbReference>
<comment type="similarity">
    <text evidence="1">Belongs to the plant acyltransferase family.</text>
</comment>
<dbReference type="GO" id="GO:0016740">
    <property type="term" value="F:transferase activity"/>
    <property type="evidence" value="ECO:0007669"/>
    <property type="project" value="UniProtKB-KW"/>
</dbReference>
<evidence type="ECO:0000256" key="1">
    <source>
        <dbReference type="ARBA" id="ARBA00009861"/>
    </source>
</evidence>
<organism evidence="3 4">
    <name type="scientific">Lithospermum erythrorhizon</name>
    <name type="common">Purple gromwell</name>
    <name type="synonym">Lithospermum officinale var. erythrorhizon</name>
    <dbReference type="NCBI Taxonomy" id="34254"/>
    <lineage>
        <taxon>Eukaryota</taxon>
        <taxon>Viridiplantae</taxon>
        <taxon>Streptophyta</taxon>
        <taxon>Embryophyta</taxon>
        <taxon>Tracheophyta</taxon>
        <taxon>Spermatophyta</taxon>
        <taxon>Magnoliopsida</taxon>
        <taxon>eudicotyledons</taxon>
        <taxon>Gunneridae</taxon>
        <taxon>Pentapetalae</taxon>
        <taxon>asterids</taxon>
        <taxon>lamiids</taxon>
        <taxon>Boraginales</taxon>
        <taxon>Boraginaceae</taxon>
        <taxon>Boraginoideae</taxon>
        <taxon>Lithospermeae</taxon>
        <taxon>Lithospermum</taxon>
    </lineage>
</organism>
<keyword evidence="2" id="KW-0808">Transferase</keyword>
<dbReference type="EMBL" id="BAABME010001050">
    <property type="protein sequence ID" value="GAA0147224.1"/>
    <property type="molecule type" value="Genomic_DNA"/>
</dbReference>
<dbReference type="Pfam" id="PF02458">
    <property type="entry name" value="Transferase"/>
    <property type="match status" value="2"/>
</dbReference>
<protein>
    <submittedName>
        <fullName evidence="3">Acetyltransferase</fullName>
    </submittedName>
</protein>
<keyword evidence="4" id="KW-1185">Reference proteome</keyword>
<dbReference type="InterPro" id="IPR023213">
    <property type="entry name" value="CAT-like_dom_sf"/>
</dbReference>
<proteinExistence type="inferred from homology"/>
<dbReference type="PANTHER" id="PTHR31147">
    <property type="entry name" value="ACYL TRANSFERASE 4"/>
    <property type="match status" value="1"/>
</dbReference>
<sequence length="449" mass="50509">MLLYATASLRFSVTRKNIELVRPTKPTPHESKLLSDIDDQEANRIDLPTIPFYRRREPPLERKDPVKVIRDSLAVALVFYYPLAGRLRELRGRKLMVECTSERMLFIEADASVKLEEFGEDGIRPPSIPCLDQLIYVVPSSSGIINSPLRLIQVTRLICDGFILAICFNHTKLDGFALIKILTAMGEIARGILTPSVLPIWQRELFCSRHPPRITHIHPEYDQFPNEIRVPRYLHKPDSLIPRSFFFGPEEISTLMSKLVSNNSRKISSSFNLVAACVWCCRTIVLQFDPTDEVRFLCVVRPLIPITTAGELVENVDFAVELISKIKFKATKEHLHSVADFMVLKGRPPFSLVRTYVVSDNTSITNENVDFGWGKSESASVASFDGVPSDVSFYIPFEIKNSDHGGKGIMVPISLPAEAMERFAEELGIMLNNGDKFDAGRNGSVRSAL</sequence>
<comment type="caution">
    <text evidence="3">The sequence shown here is derived from an EMBL/GenBank/DDBJ whole genome shotgun (WGS) entry which is preliminary data.</text>
</comment>
<dbReference type="AlphaFoldDB" id="A0AAV3P6D7"/>
<dbReference type="Proteomes" id="UP001454036">
    <property type="component" value="Unassembled WGS sequence"/>
</dbReference>
<reference evidence="3 4" key="1">
    <citation type="submission" date="2024-01" db="EMBL/GenBank/DDBJ databases">
        <title>The complete chloroplast genome sequence of Lithospermum erythrorhizon: insights into the phylogenetic relationship among Boraginaceae species and the maternal lineages of purple gromwells.</title>
        <authorList>
            <person name="Okada T."/>
            <person name="Watanabe K."/>
        </authorList>
    </citation>
    <scope>NUCLEOTIDE SEQUENCE [LARGE SCALE GENOMIC DNA]</scope>
</reference>
<evidence type="ECO:0000313" key="4">
    <source>
        <dbReference type="Proteomes" id="UP001454036"/>
    </source>
</evidence>
<dbReference type="InterPro" id="IPR050898">
    <property type="entry name" value="Plant_acyltransferase"/>
</dbReference>
<name>A0AAV3P6D7_LITER</name>
<gene>
    <name evidence="3" type="ORF">LIER_06977</name>
</gene>
<dbReference type="PANTHER" id="PTHR31147:SF66">
    <property type="entry name" value="OS05G0315700 PROTEIN"/>
    <property type="match status" value="1"/>
</dbReference>
<evidence type="ECO:0000313" key="3">
    <source>
        <dbReference type="EMBL" id="GAA0147224.1"/>
    </source>
</evidence>
<accession>A0AAV3P6D7</accession>
<evidence type="ECO:0000256" key="2">
    <source>
        <dbReference type="ARBA" id="ARBA00022679"/>
    </source>
</evidence>